<dbReference type="AlphaFoldDB" id="A0AAU7K7Q8"/>
<gene>
    <name evidence="2" type="ORF">ABEG20_03005</name>
</gene>
<sequence>MVKFLKITAVIVVLLLVFYFGFFKYRQIQANNVLIPATTATLFKINVDELYKTMAVSYLKHPNEYGADKKGIKEKVNDLNTGLKIPASIYIYALKGKLKNTFFSRLAIADCLAFKRFILKKRSLIKKDTNFFQSADSTLCLLFNKKTLVLAFTPKKELVKKAMEEILAQKNMVKISDSQFEQMAGLSDHFSFQDAENLSKINFNDGKITLKSDLMNKWFEPAAQPKHRILNPESTVSMWLNGKFKPDSSKKNTTASSSAFSKDNFFKFYKGYLDFEWTSTVKQIDTVITYEYNDDFEQVEKKVARERKIPGMTLNMSANDQEVSNYLKSSGLLDQATGKISATMIPLYQVYFKGYNGNIQLSTLSNTKSDLKMEAADNFFYLKVDIKKLINQIPFLTVSNNLNIFSQIELNAKSSGKDKIKLESELLFVNRDANALMQLLNVFKNGFNHSLDLNLSVDIPVSK</sequence>
<dbReference type="EMBL" id="CP157485">
    <property type="protein sequence ID" value="XBO48566.1"/>
    <property type="molecule type" value="Genomic_DNA"/>
</dbReference>
<keyword evidence="1" id="KW-0812">Transmembrane</keyword>
<name>A0AAU7K7Q8_9SPHI</name>
<evidence type="ECO:0008006" key="3">
    <source>
        <dbReference type="Google" id="ProtNLM"/>
    </source>
</evidence>
<proteinExistence type="predicted"/>
<keyword evidence="1" id="KW-1133">Transmembrane helix</keyword>
<evidence type="ECO:0000256" key="1">
    <source>
        <dbReference type="SAM" id="Phobius"/>
    </source>
</evidence>
<reference evidence="2" key="1">
    <citation type="submission" date="2024-05" db="EMBL/GenBank/DDBJ databases">
        <authorList>
            <person name="Kim S."/>
            <person name="Heo J."/>
            <person name="Choi H."/>
            <person name="Choi Y."/>
            <person name="Kwon S.-W."/>
            <person name="Kim Y."/>
        </authorList>
    </citation>
    <scope>NUCLEOTIDE SEQUENCE</scope>
    <source>
        <strain evidence="2">KACC 23697</strain>
    </source>
</reference>
<keyword evidence="1" id="KW-0472">Membrane</keyword>
<feature type="transmembrane region" description="Helical" evidence="1">
    <location>
        <begin position="7"/>
        <end position="25"/>
    </location>
</feature>
<accession>A0AAU7K7Q8</accession>
<protein>
    <recommendedName>
        <fullName evidence="3">DUF4836 family protein</fullName>
    </recommendedName>
</protein>
<evidence type="ECO:0000313" key="2">
    <source>
        <dbReference type="EMBL" id="XBO48566.1"/>
    </source>
</evidence>
<dbReference type="RefSeq" id="WP_406825921.1">
    <property type="nucleotide sequence ID" value="NZ_CP157485.1"/>
</dbReference>
<organism evidence="2">
    <name type="scientific">Pedobacter sp. KACC 23697</name>
    <dbReference type="NCBI Taxonomy" id="3149230"/>
    <lineage>
        <taxon>Bacteria</taxon>
        <taxon>Pseudomonadati</taxon>
        <taxon>Bacteroidota</taxon>
        <taxon>Sphingobacteriia</taxon>
        <taxon>Sphingobacteriales</taxon>
        <taxon>Sphingobacteriaceae</taxon>
        <taxon>Pedobacter</taxon>
    </lineage>
</organism>